<dbReference type="RefSeq" id="WP_272771281.1">
    <property type="nucleotide sequence ID" value="NZ_JAQQLE010000003.1"/>
</dbReference>
<dbReference type="PRINTS" id="PR00388">
    <property type="entry name" value="PDIESTERASE2"/>
</dbReference>
<evidence type="ECO:0000313" key="2">
    <source>
        <dbReference type="EMBL" id="MDC7713637.1"/>
    </source>
</evidence>
<dbReference type="SMART" id="SM00849">
    <property type="entry name" value="Lactamase_B"/>
    <property type="match status" value="1"/>
</dbReference>
<organism evidence="2 3">
    <name type="scientific">Vogesella margarita</name>
    <dbReference type="NCBI Taxonomy" id="2984199"/>
    <lineage>
        <taxon>Bacteria</taxon>
        <taxon>Pseudomonadati</taxon>
        <taxon>Pseudomonadota</taxon>
        <taxon>Betaproteobacteria</taxon>
        <taxon>Neisseriales</taxon>
        <taxon>Chromobacteriaceae</taxon>
        <taxon>Vogesella</taxon>
    </lineage>
</organism>
<dbReference type="InterPro" id="IPR036866">
    <property type="entry name" value="RibonucZ/Hydroxyglut_hydro"/>
</dbReference>
<keyword evidence="3" id="KW-1185">Reference proteome</keyword>
<evidence type="ECO:0000313" key="3">
    <source>
        <dbReference type="Proteomes" id="UP001222030"/>
    </source>
</evidence>
<sequence length="226" mass="24381">MSKQKNNMQQLRFLGAAGSLSPGCETTSFLLGAHVLIDAGTGVGQISAEAMLEIDHVFLTHSHLDHVCGLAFLADMVCGKRVRPIVVHGLAPTLQAVRQHLFNDVIWPDFSVLPSAESPTLCWLPLDGELEVTGLTITPFAADHSVPATGYVINSGTSRILLTGDTCVSADYIYQVKTLGKLDMVVMECAFPQEQAAVSILARHTYSGSFVEFVRGVDDGEMVFFL</sequence>
<dbReference type="CDD" id="cd07735">
    <property type="entry name" value="class_II_PDE_MBL-fold"/>
    <property type="match status" value="1"/>
</dbReference>
<proteinExistence type="predicted"/>
<accession>A0ABT5IM78</accession>
<feature type="domain" description="Metallo-beta-lactamase" evidence="1">
    <location>
        <begin position="25"/>
        <end position="217"/>
    </location>
</feature>
<dbReference type="PANTHER" id="PTHR28283">
    <property type="entry name" value="3',5'-CYCLIC-NUCLEOTIDE PHOSPHODIESTERASE 1"/>
    <property type="match status" value="1"/>
</dbReference>
<dbReference type="InterPro" id="IPR001279">
    <property type="entry name" value="Metallo-B-lactamas"/>
</dbReference>
<name>A0ABT5IM78_9NEIS</name>
<comment type="caution">
    <text evidence="2">The sequence shown here is derived from an EMBL/GenBank/DDBJ whole genome shotgun (WGS) entry which is preliminary data.</text>
</comment>
<gene>
    <name evidence="2" type="ORF">PQU96_05715</name>
</gene>
<dbReference type="PANTHER" id="PTHR28283:SF1">
    <property type="entry name" value="3',5'-CYCLIC-NUCLEOTIDE PHOSPHODIESTERASE 1"/>
    <property type="match status" value="1"/>
</dbReference>
<protein>
    <submittedName>
        <fullName evidence="2">3',5'-cyclic-nucleotide phosphodiesterase</fullName>
    </submittedName>
</protein>
<dbReference type="Proteomes" id="UP001222030">
    <property type="component" value="Unassembled WGS sequence"/>
</dbReference>
<dbReference type="InterPro" id="IPR000396">
    <property type="entry name" value="Pdiesterase2"/>
</dbReference>
<dbReference type="Pfam" id="PF12706">
    <property type="entry name" value="Lactamase_B_2"/>
    <property type="match status" value="1"/>
</dbReference>
<reference evidence="2 3" key="1">
    <citation type="submission" date="2023-01" db="EMBL/GenBank/DDBJ databases">
        <title>Novel species of the genus Vogesella isolated from rivers.</title>
        <authorList>
            <person name="Lu H."/>
        </authorList>
    </citation>
    <scope>NUCLEOTIDE SEQUENCE [LARGE SCALE GENOMIC DNA]</scope>
    <source>
        <strain evidence="2 3">LYT5W</strain>
    </source>
</reference>
<dbReference type="EMBL" id="JAQQLE010000003">
    <property type="protein sequence ID" value="MDC7713637.1"/>
    <property type="molecule type" value="Genomic_DNA"/>
</dbReference>
<evidence type="ECO:0000259" key="1">
    <source>
        <dbReference type="SMART" id="SM00849"/>
    </source>
</evidence>
<dbReference type="SUPFAM" id="SSF56281">
    <property type="entry name" value="Metallo-hydrolase/oxidoreductase"/>
    <property type="match status" value="1"/>
</dbReference>
<dbReference type="Gene3D" id="3.60.15.10">
    <property type="entry name" value="Ribonuclease Z/Hydroxyacylglutathione hydrolase-like"/>
    <property type="match status" value="1"/>
</dbReference>